<evidence type="ECO:0000256" key="1">
    <source>
        <dbReference type="SAM" id="MobiDB-lite"/>
    </source>
</evidence>
<feature type="domain" description="Transposase-associated" evidence="4">
    <location>
        <begin position="3"/>
        <end position="76"/>
    </location>
</feature>
<evidence type="ECO:0000313" key="6">
    <source>
        <dbReference type="Proteomes" id="UP001168877"/>
    </source>
</evidence>
<dbReference type="EMBL" id="JAUESC010000387">
    <property type="protein sequence ID" value="KAK0573648.1"/>
    <property type="molecule type" value="Genomic_DNA"/>
</dbReference>
<keyword evidence="6" id="KW-1185">Reference proteome</keyword>
<reference evidence="5" key="1">
    <citation type="journal article" date="2022" name="Plant J.">
        <title>Strategies of tolerance reflected in two North American maple genomes.</title>
        <authorList>
            <person name="McEvoy S.L."/>
            <person name="Sezen U.U."/>
            <person name="Trouern-Trend A."/>
            <person name="McMahon S.M."/>
            <person name="Schaberg P.G."/>
            <person name="Yang J."/>
            <person name="Wegrzyn J.L."/>
            <person name="Swenson N.G."/>
        </authorList>
    </citation>
    <scope>NUCLEOTIDE SEQUENCE</scope>
    <source>
        <strain evidence="5">NS2018</strain>
    </source>
</reference>
<feature type="region of interest" description="Disordered" evidence="1">
    <location>
        <begin position="116"/>
        <end position="145"/>
    </location>
</feature>
<accession>A0AA39RHC2</accession>
<proteinExistence type="predicted"/>
<feature type="domain" description="DUF4216" evidence="2">
    <location>
        <begin position="572"/>
        <end position="643"/>
    </location>
</feature>
<name>A0AA39RHC2_ACESA</name>
<dbReference type="InterPro" id="IPR025452">
    <property type="entry name" value="DUF4218"/>
</dbReference>
<dbReference type="InterPro" id="IPR029480">
    <property type="entry name" value="Transpos_assoc"/>
</dbReference>
<reference evidence="5" key="2">
    <citation type="submission" date="2023-06" db="EMBL/GenBank/DDBJ databases">
        <authorList>
            <person name="Swenson N.G."/>
            <person name="Wegrzyn J.L."/>
            <person name="Mcevoy S.L."/>
        </authorList>
    </citation>
    <scope>NUCLEOTIDE SEQUENCE</scope>
    <source>
        <strain evidence="5">NS2018</strain>
        <tissue evidence="5">Leaf</tissue>
    </source>
</reference>
<dbReference type="Pfam" id="PF13960">
    <property type="entry name" value="DUF4218"/>
    <property type="match status" value="1"/>
</dbReference>
<gene>
    <name evidence="5" type="ORF">LWI29_011394</name>
</gene>
<evidence type="ECO:0000259" key="4">
    <source>
        <dbReference type="Pfam" id="PF13963"/>
    </source>
</evidence>
<evidence type="ECO:0000259" key="2">
    <source>
        <dbReference type="Pfam" id="PF13952"/>
    </source>
</evidence>
<evidence type="ECO:0008006" key="7">
    <source>
        <dbReference type="Google" id="ProtNLM"/>
    </source>
</evidence>
<sequence>MDKSWIHESRVSKTFEDGVIQFLDFAFANSTDGRIKCPCKNCNNAFRRDRDTVKEHMICDGLDIGYFSNIWIYHGELDSTQARLNNEQPVQVDDMHGMLCNAFGVLDDSSSEFDGADLSGGGDDNNGGNDENIDGGNRENPNDDAETFYNLLKDAEQELYPGCKKFTKLSFIVRLFHIKCLYGLSDKSITVLLELFKEALPEGVDAPSAPSGTMISQQMSLVNVTLGKRKRDDVNKEDGGGKTKDNLKARLDMKDMGIRPALHPTVVRGKTCLPSACFSMTRSEKQNFCKVLSRVKVPDGYSSNISRCVKVKNHKIYGLKSHDCHILMQQLLPLAIRRTLPKKVSSVLVELSKFFRELCTKVGSVEEYGKLKTQIAITLCHLERIFPPSFFDIMVHLPIHLADEAKVAGPVQYRWMYPIERYLRTLKSYVRNKCHPEGSIAEGYLAEECLTFCSRYLFGIETKFNRLSRNADDNDSNGDRLSIFTSVGCGKGKQESIYLDHLVLSQAHRYVLFNCAEVDSFIKFRIKDIDIRSKTQNSGVVVTAKTSSFASSKDKNPIVGDVSYFGNVVDVVELDYYGGRKVALFKCDWIDINSNRGTKKDELGFTLVNPSCLLKTEEPFILASQAIQVFYVENPVETDWHAVVFTKPRDLYDMDEVANVGDLLMEDNTTNLQQFMDNEDDVRDNVPEIMLNSPVNIIDVGAENNESDDEDDDEYDN</sequence>
<dbReference type="InterPro" id="IPR025312">
    <property type="entry name" value="DUF4216"/>
</dbReference>
<dbReference type="Proteomes" id="UP001168877">
    <property type="component" value="Unassembled WGS sequence"/>
</dbReference>
<dbReference type="PANTHER" id="PTHR48258">
    <property type="entry name" value="DUF4218 DOMAIN-CONTAINING PROTEIN-RELATED"/>
    <property type="match status" value="1"/>
</dbReference>
<evidence type="ECO:0000259" key="3">
    <source>
        <dbReference type="Pfam" id="PF13960"/>
    </source>
</evidence>
<dbReference type="AlphaFoldDB" id="A0AA39RHC2"/>
<dbReference type="PANTHER" id="PTHR48258:SF15">
    <property type="entry name" value="OS02G0543900 PROTEIN"/>
    <property type="match status" value="1"/>
</dbReference>
<feature type="domain" description="DUF4218" evidence="3">
    <location>
        <begin position="358"/>
        <end position="470"/>
    </location>
</feature>
<dbReference type="Pfam" id="PF13952">
    <property type="entry name" value="DUF4216"/>
    <property type="match status" value="1"/>
</dbReference>
<evidence type="ECO:0000313" key="5">
    <source>
        <dbReference type="EMBL" id="KAK0573648.1"/>
    </source>
</evidence>
<organism evidence="5 6">
    <name type="scientific">Acer saccharum</name>
    <name type="common">Sugar maple</name>
    <dbReference type="NCBI Taxonomy" id="4024"/>
    <lineage>
        <taxon>Eukaryota</taxon>
        <taxon>Viridiplantae</taxon>
        <taxon>Streptophyta</taxon>
        <taxon>Embryophyta</taxon>
        <taxon>Tracheophyta</taxon>
        <taxon>Spermatophyta</taxon>
        <taxon>Magnoliopsida</taxon>
        <taxon>eudicotyledons</taxon>
        <taxon>Gunneridae</taxon>
        <taxon>Pentapetalae</taxon>
        <taxon>rosids</taxon>
        <taxon>malvids</taxon>
        <taxon>Sapindales</taxon>
        <taxon>Sapindaceae</taxon>
        <taxon>Hippocastanoideae</taxon>
        <taxon>Acereae</taxon>
        <taxon>Acer</taxon>
    </lineage>
</organism>
<comment type="caution">
    <text evidence="5">The sequence shown here is derived from an EMBL/GenBank/DDBJ whole genome shotgun (WGS) entry which is preliminary data.</text>
</comment>
<protein>
    <recommendedName>
        <fullName evidence="7">Transposase</fullName>
    </recommendedName>
</protein>
<dbReference type="Pfam" id="PF13963">
    <property type="entry name" value="Transpos_assoc"/>
    <property type="match status" value="1"/>
</dbReference>